<dbReference type="GeneID" id="29385270"/>
<dbReference type="KEGG" id="vfl:AL536_13680"/>
<reference evidence="4" key="1">
    <citation type="submission" date="2015-12" db="EMBL/GenBank/DDBJ databases">
        <title>FDA dAtabase for Regulatory Grade micrObial Sequences (FDA-ARGOS): Supporting development and validation of Infectious Disease Dx tests.</title>
        <authorList>
            <person name="Hoffmann M."/>
            <person name="Allard M."/>
            <person name="Evans P."/>
            <person name="Brown E."/>
            <person name="Tallon L.J."/>
            <person name="Sadzewicz L."/>
            <person name="Sengamalay N."/>
            <person name="Ott S."/>
            <person name="Godinez A."/>
            <person name="Nagaraj S."/>
            <person name="Vyas G."/>
            <person name="Aluvathingal J."/>
            <person name="Nadendla S."/>
            <person name="Geyer C."/>
            <person name="Sichtig H."/>
        </authorList>
    </citation>
    <scope>NUCLEOTIDE SEQUENCE [LARGE SCALE GENOMIC DNA]</scope>
    <source>
        <strain evidence="4">ATCC 33809</strain>
    </source>
</reference>
<evidence type="ECO:0000313" key="5">
    <source>
        <dbReference type="Proteomes" id="UP000254626"/>
    </source>
</evidence>
<feature type="signal peptide" evidence="1">
    <location>
        <begin position="1"/>
        <end position="21"/>
    </location>
</feature>
<dbReference type="EMBL" id="CP014035">
    <property type="protein sequence ID" value="AMF94514.1"/>
    <property type="molecule type" value="Genomic_DNA"/>
</dbReference>
<evidence type="ECO:0000256" key="1">
    <source>
        <dbReference type="SAM" id="SignalP"/>
    </source>
</evidence>
<feature type="chain" id="PRO_5043533522" evidence="1">
    <location>
        <begin position="22"/>
        <end position="224"/>
    </location>
</feature>
<dbReference type="RefSeq" id="WP_020331100.1">
    <property type="nucleotide sequence ID" value="NZ_AP028128.1"/>
</dbReference>
<sequence>MKWVMMIFACLSLVSTGPAFSVNDSDNRDLTQFDQPFLLGDWYLINPNPEESRENFLAIKLNLESDYTFAIDIQKKDYSVDHWEGMYAANNDTIILGLNSDEPQVYAYKGNHNLLHLNGVTFTKALSNALAGIWSSTSLSGDDLSSGNIQSVDLILQPDFVFLFRASGSNGIEAIHRGVYYTEGNHLVLMYEDGEQDTRYTLNQDQLTLEVEDGSMYAVMDRIR</sequence>
<organism evidence="3 5">
    <name type="scientific">Vibrio fluvialis</name>
    <dbReference type="NCBI Taxonomy" id="676"/>
    <lineage>
        <taxon>Bacteria</taxon>
        <taxon>Pseudomonadati</taxon>
        <taxon>Pseudomonadota</taxon>
        <taxon>Gammaproteobacteria</taxon>
        <taxon>Vibrionales</taxon>
        <taxon>Vibrionaceae</taxon>
        <taxon>Vibrio</taxon>
    </lineage>
</organism>
<keyword evidence="4" id="KW-1185">Reference proteome</keyword>
<dbReference type="AlphaFoldDB" id="A0AAX2LQQ6"/>
<dbReference type="Proteomes" id="UP000254626">
    <property type="component" value="Unassembled WGS sequence"/>
</dbReference>
<keyword evidence="1" id="KW-0732">Signal</keyword>
<evidence type="ECO:0000313" key="4">
    <source>
        <dbReference type="Proteomes" id="UP000057088"/>
    </source>
</evidence>
<reference evidence="2" key="2">
    <citation type="submission" date="2018-01" db="EMBL/GenBank/DDBJ databases">
        <title>FDA dAtabase for Regulatory Grade micrObial Sequences (FDA-ARGOS): Supporting development and validation of Infectious Disease Dx tests.</title>
        <authorList>
            <person name="Hoffmann M."/>
            <person name="Allard M."/>
            <person name="Evans P."/>
            <person name="Brown E."/>
            <person name="Tallon L."/>
            <person name="Sadzewicz L."/>
            <person name="Sengamalay N."/>
            <person name="Ott S."/>
            <person name="Godinez A."/>
            <person name="Nagaraj S."/>
            <person name="Vyas G."/>
            <person name="Aluvathingal J."/>
            <person name="Nadendla S."/>
            <person name="Geyer C."/>
            <person name="Sichtig H."/>
        </authorList>
    </citation>
    <scope>NUCLEOTIDE SEQUENCE</scope>
    <source>
        <strain evidence="2">ATCC 33809</strain>
    </source>
</reference>
<protein>
    <submittedName>
        <fullName evidence="3">WD40 repeat protein</fullName>
    </submittedName>
</protein>
<evidence type="ECO:0000313" key="2">
    <source>
        <dbReference type="EMBL" id="AMF94514.1"/>
    </source>
</evidence>
<gene>
    <name evidence="2" type="ORF">AL536_13680</name>
    <name evidence="3" type="ORF">NCTC11327_01479</name>
</gene>
<dbReference type="Proteomes" id="UP000057088">
    <property type="component" value="Chromosome 2"/>
</dbReference>
<accession>A0AAX2LQQ6</accession>
<evidence type="ECO:0000313" key="3">
    <source>
        <dbReference type="EMBL" id="SUP24506.1"/>
    </source>
</evidence>
<name>A0AAX2LQQ6_VIBFL</name>
<reference evidence="3 5" key="3">
    <citation type="submission" date="2018-06" db="EMBL/GenBank/DDBJ databases">
        <authorList>
            <consortium name="Pathogen Informatics"/>
            <person name="Doyle S."/>
        </authorList>
    </citation>
    <scope>NUCLEOTIDE SEQUENCE [LARGE SCALE GENOMIC DNA]</scope>
    <source>
        <strain evidence="3 5">NCTC11327</strain>
    </source>
</reference>
<dbReference type="EMBL" id="UHIP01000001">
    <property type="protein sequence ID" value="SUP24506.1"/>
    <property type="molecule type" value="Genomic_DNA"/>
</dbReference>
<proteinExistence type="predicted"/>